<sequence length="191" mass="21529">MMFTKDTKEFTTNMLNVEYSSASDVYLTKDDVPIICFGLIILVYKGPTDDVEVRNGRDLLQLRNVLDLGTTLAYFHPAPPTLKPVHLETYFGNPSLLLERTKEDLRKRGAHQGAQAISVQDGYDYISVVMIWLQLNHIPTKGSNKMPGLALLGADHPWIHLYKKGKLLKSQQLLVDSHCTTVIELLQGKYS</sequence>
<proteinExistence type="predicted"/>
<protein>
    <submittedName>
        <fullName evidence="1">Uncharacterized protein</fullName>
    </submittedName>
</protein>
<comment type="caution">
    <text evidence="1">The sequence shown here is derived from an EMBL/GenBank/DDBJ whole genome shotgun (WGS) entry which is preliminary data.</text>
</comment>
<dbReference type="Proteomes" id="UP001163846">
    <property type="component" value="Unassembled WGS sequence"/>
</dbReference>
<reference evidence="1" key="1">
    <citation type="submission" date="2022-08" db="EMBL/GenBank/DDBJ databases">
        <authorList>
            <consortium name="DOE Joint Genome Institute"/>
            <person name="Min B."/>
            <person name="Riley R."/>
            <person name="Sierra-Patev S."/>
            <person name="Naranjo-Ortiz M."/>
            <person name="Looney B."/>
            <person name="Konkel Z."/>
            <person name="Slot J.C."/>
            <person name="Sakamoto Y."/>
            <person name="Steenwyk J.L."/>
            <person name="Rokas A."/>
            <person name="Carro J."/>
            <person name="Camarero S."/>
            <person name="Ferreira P."/>
            <person name="Molpeceres G."/>
            <person name="Ruiz-Duenas F.J."/>
            <person name="Serrano A."/>
            <person name="Henrissat B."/>
            <person name="Drula E."/>
            <person name="Hughes K.W."/>
            <person name="Mata J.L."/>
            <person name="Ishikawa N.K."/>
            <person name="Vargas-Isla R."/>
            <person name="Ushijima S."/>
            <person name="Smith C.A."/>
            <person name="Ahrendt S."/>
            <person name="Andreopoulos W."/>
            <person name="He G."/>
            <person name="Labutti K."/>
            <person name="Lipzen A."/>
            <person name="Ng V."/>
            <person name="Sandor L."/>
            <person name="Barry K."/>
            <person name="Martinez A.T."/>
            <person name="Xiao Y."/>
            <person name="Gibbons J.G."/>
            <person name="Terashima K."/>
            <person name="Hibbett D.S."/>
            <person name="Grigoriev I.V."/>
        </authorList>
    </citation>
    <scope>NUCLEOTIDE SEQUENCE</scope>
    <source>
        <strain evidence="1">TFB9207</strain>
    </source>
</reference>
<name>A0AA38U696_9AGAR</name>
<dbReference type="EMBL" id="MU806804">
    <property type="protein sequence ID" value="KAJ3832966.1"/>
    <property type="molecule type" value="Genomic_DNA"/>
</dbReference>
<accession>A0AA38U696</accession>
<organism evidence="1 2">
    <name type="scientific">Lentinula raphanica</name>
    <dbReference type="NCBI Taxonomy" id="153919"/>
    <lineage>
        <taxon>Eukaryota</taxon>
        <taxon>Fungi</taxon>
        <taxon>Dikarya</taxon>
        <taxon>Basidiomycota</taxon>
        <taxon>Agaricomycotina</taxon>
        <taxon>Agaricomycetes</taxon>
        <taxon>Agaricomycetidae</taxon>
        <taxon>Agaricales</taxon>
        <taxon>Marasmiineae</taxon>
        <taxon>Omphalotaceae</taxon>
        <taxon>Lentinula</taxon>
    </lineage>
</organism>
<keyword evidence="2" id="KW-1185">Reference proteome</keyword>
<dbReference type="AlphaFoldDB" id="A0AA38U696"/>
<evidence type="ECO:0000313" key="1">
    <source>
        <dbReference type="EMBL" id="KAJ3832966.1"/>
    </source>
</evidence>
<evidence type="ECO:0000313" key="2">
    <source>
        <dbReference type="Proteomes" id="UP001163846"/>
    </source>
</evidence>
<gene>
    <name evidence="1" type="ORF">F5878DRAFT_646340</name>
</gene>